<dbReference type="InterPro" id="IPR021315">
    <property type="entry name" value="Gap/Sap"/>
</dbReference>
<keyword evidence="1" id="KW-1133">Transmembrane helix</keyword>
<evidence type="ECO:0000256" key="1">
    <source>
        <dbReference type="SAM" id="Phobius"/>
    </source>
</evidence>
<feature type="transmembrane region" description="Helical" evidence="1">
    <location>
        <begin position="206"/>
        <end position="224"/>
    </location>
</feature>
<evidence type="ECO:0000313" key="2">
    <source>
        <dbReference type="EMBL" id="TDC51894.1"/>
    </source>
</evidence>
<dbReference type="Proteomes" id="UP000295621">
    <property type="component" value="Unassembled WGS sequence"/>
</dbReference>
<dbReference type="EMBL" id="SMKL01000019">
    <property type="protein sequence ID" value="TDC51894.1"/>
    <property type="molecule type" value="Genomic_DNA"/>
</dbReference>
<organism evidence="2 3">
    <name type="scientific">Jiangella ureilytica</name>
    <dbReference type="NCBI Taxonomy" id="2530374"/>
    <lineage>
        <taxon>Bacteria</taxon>
        <taxon>Bacillati</taxon>
        <taxon>Actinomycetota</taxon>
        <taxon>Actinomycetes</taxon>
        <taxon>Jiangellales</taxon>
        <taxon>Jiangellaceae</taxon>
        <taxon>Jiangella</taxon>
    </lineage>
</organism>
<feature type="transmembrane region" description="Helical" evidence="1">
    <location>
        <begin position="168"/>
        <end position="185"/>
    </location>
</feature>
<comment type="caution">
    <text evidence="2">The sequence shown here is derived from an EMBL/GenBank/DDBJ whole genome shotgun (WGS) entry which is preliminary data.</text>
</comment>
<accession>A0A4R4RQR8</accession>
<name>A0A4R4RQR8_9ACTN</name>
<keyword evidence="1" id="KW-0812">Transmembrane</keyword>
<feature type="transmembrane region" description="Helical" evidence="1">
    <location>
        <begin position="6"/>
        <end position="31"/>
    </location>
</feature>
<dbReference type="OrthoDB" id="7062264at2"/>
<feature type="transmembrane region" description="Helical" evidence="1">
    <location>
        <begin position="78"/>
        <end position="97"/>
    </location>
</feature>
<keyword evidence="3" id="KW-1185">Reference proteome</keyword>
<sequence>MGPDVILPAAGLALLDTLSPATIGISIYLLLTAGPRTGRLLTGYLTTVAAFYFALGVALMAGLGAVTDSLGDAMDSRTAHLVQLGIGAALFIGCWFVPGKKKEREDDGGSGAAGRTQRRAGRAQTLPAMVGLGLTTGLLEAATALPYLAAIGLMTSADLSPAQWGPLLAGYTVVMVLPGALLYLVRRIAGERVRSRFERFRDWLRANSGETLAWIMGIAGVLLARDAISTLTTEFQLFG</sequence>
<dbReference type="AlphaFoldDB" id="A0A4R4RQR8"/>
<dbReference type="Pfam" id="PF11139">
    <property type="entry name" value="SfLAP"/>
    <property type="match status" value="1"/>
</dbReference>
<protein>
    <submittedName>
        <fullName evidence="2">GAP family protein</fullName>
    </submittedName>
</protein>
<feature type="transmembrane region" description="Helical" evidence="1">
    <location>
        <begin position="125"/>
        <end position="148"/>
    </location>
</feature>
<gene>
    <name evidence="2" type="ORF">E1212_10840</name>
</gene>
<proteinExistence type="predicted"/>
<feature type="transmembrane region" description="Helical" evidence="1">
    <location>
        <begin position="43"/>
        <end position="66"/>
    </location>
</feature>
<reference evidence="2 3" key="1">
    <citation type="submission" date="2019-02" db="EMBL/GenBank/DDBJ databases">
        <title>Draft genome sequences of novel Actinobacteria.</title>
        <authorList>
            <person name="Sahin N."/>
            <person name="Ay H."/>
            <person name="Saygin H."/>
        </authorList>
    </citation>
    <scope>NUCLEOTIDE SEQUENCE [LARGE SCALE GENOMIC DNA]</scope>
    <source>
        <strain evidence="2 3">KC603</strain>
    </source>
</reference>
<keyword evidence="1" id="KW-0472">Membrane</keyword>
<evidence type="ECO:0000313" key="3">
    <source>
        <dbReference type="Proteomes" id="UP000295621"/>
    </source>
</evidence>
<dbReference type="RefSeq" id="WP_131982187.1">
    <property type="nucleotide sequence ID" value="NZ_SMKL01000019.1"/>
</dbReference>